<dbReference type="InterPro" id="IPR002197">
    <property type="entry name" value="HTH_Fis"/>
</dbReference>
<reference evidence="2" key="1">
    <citation type="journal article" date="2014" name="Front. Microbiol.">
        <title>High frequency of phylogenetically diverse reductive dehalogenase-homologous genes in deep subseafloor sedimentary metagenomes.</title>
        <authorList>
            <person name="Kawai M."/>
            <person name="Futagami T."/>
            <person name="Toyoda A."/>
            <person name="Takaki Y."/>
            <person name="Nishi S."/>
            <person name="Hori S."/>
            <person name="Arai W."/>
            <person name="Tsubouchi T."/>
            <person name="Morono Y."/>
            <person name="Uchiyama I."/>
            <person name="Ito T."/>
            <person name="Fujiyama A."/>
            <person name="Inagaki F."/>
            <person name="Takami H."/>
        </authorList>
    </citation>
    <scope>NUCLEOTIDE SEQUENCE</scope>
    <source>
        <strain evidence="2">Expedition CK06-06</strain>
    </source>
</reference>
<name>X1L9I8_9ZZZZ</name>
<proteinExistence type="predicted"/>
<feature type="domain" description="DNA binding HTH" evidence="1">
    <location>
        <begin position="45"/>
        <end position="85"/>
    </location>
</feature>
<dbReference type="InterPro" id="IPR009057">
    <property type="entry name" value="Homeodomain-like_sf"/>
</dbReference>
<feature type="non-terminal residue" evidence="2">
    <location>
        <position position="1"/>
    </location>
</feature>
<protein>
    <recommendedName>
        <fullName evidence="1">DNA binding HTH domain-containing protein</fullName>
    </recommendedName>
</protein>
<organism evidence="2">
    <name type="scientific">marine sediment metagenome</name>
    <dbReference type="NCBI Taxonomy" id="412755"/>
    <lineage>
        <taxon>unclassified sequences</taxon>
        <taxon>metagenomes</taxon>
        <taxon>ecological metagenomes</taxon>
    </lineage>
</organism>
<dbReference type="PRINTS" id="PR01590">
    <property type="entry name" value="HTHFIS"/>
</dbReference>
<gene>
    <name evidence="2" type="ORF">S06H3_20680</name>
</gene>
<evidence type="ECO:0000313" key="2">
    <source>
        <dbReference type="EMBL" id="GAI15748.1"/>
    </source>
</evidence>
<dbReference type="AlphaFoldDB" id="X1L9I8"/>
<dbReference type="SUPFAM" id="SSF46689">
    <property type="entry name" value="Homeodomain-like"/>
    <property type="match status" value="1"/>
</dbReference>
<dbReference type="EMBL" id="BARV01010742">
    <property type="protein sequence ID" value="GAI15748.1"/>
    <property type="molecule type" value="Genomic_DNA"/>
</dbReference>
<comment type="caution">
    <text evidence="2">The sequence shown here is derived from an EMBL/GenBank/DDBJ whole genome shotgun (WGS) entry which is preliminary data.</text>
</comment>
<dbReference type="PANTHER" id="PTHR32071">
    <property type="entry name" value="TRANSCRIPTIONAL REGULATORY PROTEIN"/>
    <property type="match status" value="1"/>
</dbReference>
<accession>X1L9I8</accession>
<evidence type="ECO:0000259" key="1">
    <source>
        <dbReference type="Pfam" id="PF02954"/>
    </source>
</evidence>
<dbReference type="GO" id="GO:0043565">
    <property type="term" value="F:sequence-specific DNA binding"/>
    <property type="evidence" value="ECO:0007669"/>
    <property type="project" value="InterPro"/>
</dbReference>
<dbReference type="Pfam" id="PF02954">
    <property type="entry name" value="HTH_8"/>
    <property type="match status" value="1"/>
</dbReference>
<dbReference type="Gene3D" id="1.10.10.60">
    <property type="entry name" value="Homeodomain-like"/>
    <property type="match status" value="1"/>
</dbReference>
<sequence>RELSNIIEQAVVLSRNETLTVSDLPLRLSPGEEIPDEPMGLEQQVANLERKHLRKAMKESLGNKSAAARLLGISERKIRYMLKKYGGD</sequence>